<dbReference type="Proteomes" id="UP000050525">
    <property type="component" value="Unassembled WGS sequence"/>
</dbReference>
<dbReference type="InterPro" id="IPR008906">
    <property type="entry name" value="HATC_C_dom"/>
</dbReference>
<proteinExistence type="inferred from homology"/>
<comment type="caution">
    <text evidence="7">The sequence shown here is derived from an EMBL/GenBank/DDBJ whole genome shotgun (WGS) entry which is preliminary data.</text>
</comment>
<comment type="subcellular location">
    <subcellularLocation>
        <location evidence="5">Nucleus</location>
    </subcellularLocation>
</comment>
<dbReference type="InterPro" id="IPR037241">
    <property type="entry name" value="E2F-DP_heterodim"/>
</dbReference>
<dbReference type="EMBL" id="AKHW03003826">
    <property type="protein sequence ID" value="KYO33011.1"/>
    <property type="molecule type" value="Genomic_DNA"/>
</dbReference>
<dbReference type="PANTHER" id="PTHR12081:SF19">
    <property type="entry name" value="TRANSCRIPTION FACTOR E2F6"/>
    <property type="match status" value="1"/>
</dbReference>
<evidence type="ECO:0000256" key="1">
    <source>
        <dbReference type="ARBA" id="ARBA00010940"/>
    </source>
</evidence>
<keyword evidence="8" id="KW-1185">Reference proteome</keyword>
<dbReference type="CDD" id="cd14660">
    <property type="entry name" value="E2F_DD"/>
    <property type="match status" value="1"/>
</dbReference>
<dbReference type="Pfam" id="PF02319">
    <property type="entry name" value="WHD_E2F_TDP"/>
    <property type="match status" value="1"/>
</dbReference>
<dbReference type="Pfam" id="PF05699">
    <property type="entry name" value="Dimer_Tnp_hAT"/>
    <property type="match status" value="1"/>
</dbReference>
<dbReference type="AlphaFoldDB" id="A0A151N8C9"/>
<dbReference type="Gene3D" id="1.10.10.10">
    <property type="entry name" value="Winged helix-like DNA-binding domain superfamily/Winged helix DNA-binding domain"/>
    <property type="match status" value="1"/>
</dbReference>
<dbReference type="InterPro" id="IPR036390">
    <property type="entry name" value="WH_DNA-bd_sf"/>
</dbReference>
<evidence type="ECO:0000256" key="2">
    <source>
        <dbReference type="ARBA" id="ARBA00023015"/>
    </source>
</evidence>
<feature type="domain" description="E2F/DP family winged-helix DNA-binding" evidence="6">
    <location>
        <begin position="46"/>
        <end position="111"/>
    </location>
</feature>
<reference evidence="7 8" key="1">
    <citation type="journal article" date="2012" name="Genome Biol.">
        <title>Sequencing three crocodilian genomes to illuminate the evolution of archosaurs and amniotes.</title>
        <authorList>
            <person name="St John J.A."/>
            <person name="Braun E.L."/>
            <person name="Isberg S.R."/>
            <person name="Miles L.G."/>
            <person name="Chong A.Y."/>
            <person name="Gongora J."/>
            <person name="Dalzell P."/>
            <person name="Moran C."/>
            <person name="Bed'hom B."/>
            <person name="Abzhanov A."/>
            <person name="Burgess S.C."/>
            <person name="Cooksey A.M."/>
            <person name="Castoe T.A."/>
            <person name="Crawford N.G."/>
            <person name="Densmore L.D."/>
            <person name="Drew J.C."/>
            <person name="Edwards S.V."/>
            <person name="Faircloth B.C."/>
            <person name="Fujita M.K."/>
            <person name="Greenwold M.J."/>
            <person name="Hoffmann F.G."/>
            <person name="Howard J.M."/>
            <person name="Iguchi T."/>
            <person name="Janes D.E."/>
            <person name="Khan S.Y."/>
            <person name="Kohno S."/>
            <person name="de Koning A.J."/>
            <person name="Lance S.L."/>
            <person name="McCarthy F.M."/>
            <person name="McCormack J.E."/>
            <person name="Merchant M.E."/>
            <person name="Peterson D.G."/>
            <person name="Pollock D.D."/>
            <person name="Pourmand N."/>
            <person name="Raney B.J."/>
            <person name="Roessler K.A."/>
            <person name="Sanford J.R."/>
            <person name="Sawyer R.H."/>
            <person name="Schmidt C.J."/>
            <person name="Triplett E.W."/>
            <person name="Tuberville T.D."/>
            <person name="Venegas-Anaya M."/>
            <person name="Howard J.T."/>
            <person name="Jarvis E.D."/>
            <person name="Guillette L.J.Jr."/>
            <person name="Glenn T.C."/>
            <person name="Green R.E."/>
            <person name="Ray D.A."/>
        </authorList>
    </citation>
    <scope>NUCLEOTIDE SEQUENCE [LARGE SCALE GENOMIC DNA]</scope>
    <source>
        <strain evidence="7">KSC_2009_1</strain>
    </source>
</reference>
<sequence>MAAAGKGKSLRRLQPDTMRPQKIRLNVEDDVQIVTVRKTLKVTKPRFDASLVYLTRKFMDLVKTAPDGILDLNEVATTLGVRKRRVYDITNVLDGIHLIQKRSKNLIQWVGSDLDHVAGKAPEQQKLRDELSDLSAMEEALDELIKDCAHQLFELTDDKENAKLAYVTYQDIHSVQAFQEQIVIAIKAPEETKLEVPAPKENCIEVRIKSTKGPIDVYLCEVEQENPGAKTFEDMGTLTSETKSAVPLDEEPREKASSAWEAAVTDSQLEQGAVEQTPREAVNSPTLEVFKKSLRTSHSSLEKMPRRARVTPKERVAQFGKDKFHTDDYETVKPELKLSSECNMEWPVYLGLVKDGFIDVEDPIQFWMAVEDHVPNLAKYAVVLLQLTVNSVGVEKSFSKLGILFSAQHQSLTEENVAGMLQLYFNNPD</sequence>
<dbReference type="InterPro" id="IPR003316">
    <property type="entry name" value="E2F_WHTH_DNA-bd_dom"/>
</dbReference>
<dbReference type="InterPro" id="IPR015633">
    <property type="entry name" value="E2F"/>
</dbReference>
<evidence type="ECO:0000313" key="8">
    <source>
        <dbReference type="Proteomes" id="UP000050525"/>
    </source>
</evidence>
<dbReference type="InterPro" id="IPR012337">
    <property type="entry name" value="RNaseH-like_sf"/>
</dbReference>
<protein>
    <submittedName>
        <fullName evidence="7">Transcription factor E2F6 isoform C</fullName>
    </submittedName>
</protein>
<keyword evidence="5" id="KW-0539">Nucleus</keyword>
<gene>
    <name evidence="7" type="primary">E2F6-1</name>
    <name evidence="7" type="ORF">Y1Q_0011323</name>
</gene>
<dbReference type="SUPFAM" id="SSF144074">
    <property type="entry name" value="E2F-DP heterodimerization region"/>
    <property type="match status" value="1"/>
</dbReference>
<dbReference type="Pfam" id="PF16421">
    <property type="entry name" value="E2F_CC-MB"/>
    <property type="match status" value="1"/>
</dbReference>
<dbReference type="InterPro" id="IPR036388">
    <property type="entry name" value="WH-like_DNA-bd_sf"/>
</dbReference>
<dbReference type="GO" id="GO:0000978">
    <property type="term" value="F:RNA polymerase II cis-regulatory region sequence-specific DNA binding"/>
    <property type="evidence" value="ECO:0007669"/>
    <property type="project" value="InterPro"/>
</dbReference>
<dbReference type="GO" id="GO:0000981">
    <property type="term" value="F:DNA-binding transcription factor activity, RNA polymerase II-specific"/>
    <property type="evidence" value="ECO:0007669"/>
    <property type="project" value="TreeGrafter"/>
</dbReference>
<evidence type="ECO:0000256" key="3">
    <source>
        <dbReference type="ARBA" id="ARBA00023125"/>
    </source>
</evidence>
<organism evidence="7 8">
    <name type="scientific">Alligator mississippiensis</name>
    <name type="common">American alligator</name>
    <dbReference type="NCBI Taxonomy" id="8496"/>
    <lineage>
        <taxon>Eukaryota</taxon>
        <taxon>Metazoa</taxon>
        <taxon>Chordata</taxon>
        <taxon>Craniata</taxon>
        <taxon>Vertebrata</taxon>
        <taxon>Euteleostomi</taxon>
        <taxon>Archelosauria</taxon>
        <taxon>Archosauria</taxon>
        <taxon>Crocodylia</taxon>
        <taxon>Alligatoridae</taxon>
        <taxon>Alligatorinae</taxon>
        <taxon>Alligator</taxon>
    </lineage>
</organism>
<evidence type="ECO:0000259" key="6">
    <source>
        <dbReference type="SMART" id="SM01372"/>
    </source>
</evidence>
<dbReference type="Gene3D" id="6.10.250.540">
    <property type="match status" value="1"/>
</dbReference>
<dbReference type="SMART" id="SM01372">
    <property type="entry name" value="E2F_TDP"/>
    <property type="match status" value="1"/>
</dbReference>
<accession>A0A151N8C9</accession>
<dbReference type="STRING" id="8496.A0A151N8C9"/>
<dbReference type="PANTHER" id="PTHR12081">
    <property type="entry name" value="TRANSCRIPTION FACTOR E2F"/>
    <property type="match status" value="1"/>
</dbReference>
<dbReference type="InterPro" id="IPR032198">
    <property type="entry name" value="E2F_CC-MB"/>
</dbReference>
<keyword evidence="4 5" id="KW-0804">Transcription</keyword>
<keyword evidence="2 5" id="KW-0805">Transcription regulation</keyword>
<dbReference type="SUPFAM" id="SSF53098">
    <property type="entry name" value="Ribonuclease H-like"/>
    <property type="match status" value="1"/>
</dbReference>
<keyword evidence="3 5" id="KW-0238">DNA-binding</keyword>
<evidence type="ECO:0000256" key="4">
    <source>
        <dbReference type="ARBA" id="ARBA00023163"/>
    </source>
</evidence>
<name>A0A151N8C9_ALLMI</name>
<evidence type="ECO:0000313" key="7">
    <source>
        <dbReference type="EMBL" id="KYO33011.1"/>
    </source>
</evidence>
<dbReference type="FunFam" id="1.10.10.10:FF:000008">
    <property type="entry name" value="E2F transcription factor 1"/>
    <property type="match status" value="1"/>
</dbReference>
<dbReference type="GO" id="GO:0090575">
    <property type="term" value="C:RNA polymerase II transcription regulator complex"/>
    <property type="evidence" value="ECO:0007669"/>
    <property type="project" value="TreeGrafter"/>
</dbReference>
<dbReference type="SUPFAM" id="SSF46785">
    <property type="entry name" value="Winged helix' DNA-binding domain"/>
    <property type="match status" value="1"/>
</dbReference>
<evidence type="ECO:0000256" key="5">
    <source>
        <dbReference type="RuleBase" id="RU003796"/>
    </source>
</evidence>
<comment type="similarity">
    <text evidence="1 5">Belongs to the E2F/DP family.</text>
</comment>
<dbReference type="GO" id="GO:0046983">
    <property type="term" value="F:protein dimerization activity"/>
    <property type="evidence" value="ECO:0007669"/>
    <property type="project" value="InterPro"/>
</dbReference>